<accession>A0A1J4U7A3</accession>
<comment type="caution">
    <text evidence="1">The sequence shown here is derived from an EMBL/GenBank/DDBJ whole genome shotgun (WGS) entry which is preliminary data.</text>
</comment>
<evidence type="ECO:0000313" key="2">
    <source>
        <dbReference type="Proteomes" id="UP000181941"/>
    </source>
</evidence>
<dbReference type="AlphaFoldDB" id="A0A1J4U7A3"/>
<proteinExistence type="predicted"/>
<dbReference type="EMBL" id="MNVC01000002">
    <property type="protein sequence ID" value="OIO20516.1"/>
    <property type="molecule type" value="Genomic_DNA"/>
</dbReference>
<organism evidence="1 2">
    <name type="scientific">Candidatus Magasanikbacteria bacterium CG1_02_32_51</name>
    <dbReference type="NCBI Taxonomy" id="1805238"/>
    <lineage>
        <taxon>Bacteria</taxon>
        <taxon>Candidatus Magasanikiibacteriota</taxon>
    </lineage>
</organism>
<name>A0A1J4U7A3_9BACT</name>
<reference evidence="1 2" key="1">
    <citation type="journal article" date="2016" name="Environ. Microbiol.">
        <title>Genomic resolution of a cold subsurface aquifer community provides metabolic insights for novel microbes adapted to high CO concentrations.</title>
        <authorList>
            <person name="Probst A.J."/>
            <person name="Castelle C.J."/>
            <person name="Singh A."/>
            <person name="Brown C.T."/>
            <person name="Anantharaman K."/>
            <person name="Sharon I."/>
            <person name="Hug L.A."/>
            <person name="Burstein D."/>
            <person name="Emerson J.B."/>
            <person name="Thomas B.C."/>
            <person name="Banfield J.F."/>
        </authorList>
    </citation>
    <scope>NUCLEOTIDE SEQUENCE [LARGE SCALE GENOMIC DNA]</scope>
    <source>
        <strain evidence="1">CG1_02_32_51</strain>
    </source>
</reference>
<gene>
    <name evidence="1" type="ORF">AUJ23_00145</name>
</gene>
<dbReference type="Proteomes" id="UP000181941">
    <property type="component" value="Unassembled WGS sequence"/>
</dbReference>
<evidence type="ECO:0000313" key="1">
    <source>
        <dbReference type="EMBL" id="OIO20516.1"/>
    </source>
</evidence>
<protein>
    <submittedName>
        <fullName evidence="1">Uncharacterized protein</fullName>
    </submittedName>
</protein>
<sequence length="94" mass="10546">MFSEFENRLNIIKAAHLGGVSIGGYFRNPFPVKVDPVERLIVSRENAVAFTRSAVLTFDEKKAKQFASRLVEEGKISREQVLMVIKGRGILRPA</sequence>